<name>A0ABW4I215_9SPHN</name>
<evidence type="ECO:0000313" key="2">
    <source>
        <dbReference type="EMBL" id="MFD1611964.1"/>
    </source>
</evidence>
<proteinExistence type="predicted"/>
<sequence length="130" mass="13593">MGRILLIVAGAVALTMGGIAAAQTVLVARAVGPNEWRLEGGSATGTLRNIRLLAGQKIILIDQRGTREINGPGELVLLSKPKGPAEPVVSLMYRQMRDNRGTRTGGGVRGAGTQPEAGEWEPLTARDPAS</sequence>
<evidence type="ECO:0000313" key="3">
    <source>
        <dbReference type="Proteomes" id="UP001597115"/>
    </source>
</evidence>
<protein>
    <submittedName>
        <fullName evidence="2">Uncharacterized protein</fullName>
    </submittedName>
</protein>
<dbReference type="EMBL" id="JBHUDY010000001">
    <property type="protein sequence ID" value="MFD1611964.1"/>
    <property type="molecule type" value="Genomic_DNA"/>
</dbReference>
<feature type="region of interest" description="Disordered" evidence="1">
    <location>
        <begin position="99"/>
        <end position="130"/>
    </location>
</feature>
<reference evidence="3" key="1">
    <citation type="journal article" date="2019" name="Int. J. Syst. Evol. Microbiol.">
        <title>The Global Catalogue of Microorganisms (GCM) 10K type strain sequencing project: providing services to taxonomists for standard genome sequencing and annotation.</title>
        <authorList>
            <consortium name="The Broad Institute Genomics Platform"/>
            <consortium name="The Broad Institute Genome Sequencing Center for Infectious Disease"/>
            <person name="Wu L."/>
            <person name="Ma J."/>
        </authorList>
    </citation>
    <scope>NUCLEOTIDE SEQUENCE [LARGE SCALE GENOMIC DNA]</scope>
    <source>
        <strain evidence="3">CGMCC 1.16275</strain>
    </source>
</reference>
<gene>
    <name evidence="2" type="ORF">ACFSCW_09140</name>
</gene>
<organism evidence="2 3">
    <name type="scientific">Sphingomonas tabacisoli</name>
    <dbReference type="NCBI Taxonomy" id="2249466"/>
    <lineage>
        <taxon>Bacteria</taxon>
        <taxon>Pseudomonadati</taxon>
        <taxon>Pseudomonadota</taxon>
        <taxon>Alphaproteobacteria</taxon>
        <taxon>Sphingomonadales</taxon>
        <taxon>Sphingomonadaceae</taxon>
        <taxon>Sphingomonas</taxon>
    </lineage>
</organism>
<dbReference type="RefSeq" id="WP_380888539.1">
    <property type="nucleotide sequence ID" value="NZ_JBHUDY010000001.1"/>
</dbReference>
<accession>A0ABW4I215</accession>
<keyword evidence="3" id="KW-1185">Reference proteome</keyword>
<evidence type="ECO:0000256" key="1">
    <source>
        <dbReference type="SAM" id="MobiDB-lite"/>
    </source>
</evidence>
<comment type="caution">
    <text evidence="2">The sequence shown here is derived from an EMBL/GenBank/DDBJ whole genome shotgun (WGS) entry which is preliminary data.</text>
</comment>
<dbReference type="Proteomes" id="UP001597115">
    <property type="component" value="Unassembled WGS sequence"/>
</dbReference>